<organism evidence="3 4">
    <name type="scientific">Methanocorpusculum petauri</name>
    <dbReference type="NCBI Taxonomy" id="3002863"/>
    <lineage>
        <taxon>Archaea</taxon>
        <taxon>Methanobacteriati</taxon>
        <taxon>Methanobacteriota</taxon>
        <taxon>Stenosarchaea group</taxon>
        <taxon>Methanomicrobia</taxon>
        <taxon>Methanomicrobiales</taxon>
        <taxon>Methanocorpusculaceae</taxon>
        <taxon>Methanocorpusculum</taxon>
    </lineage>
</organism>
<keyword evidence="4" id="KW-1185">Reference proteome</keyword>
<dbReference type="Pfam" id="PF01497">
    <property type="entry name" value="Peripla_BP_2"/>
    <property type="match status" value="1"/>
</dbReference>
<feature type="transmembrane region" description="Helical" evidence="1">
    <location>
        <begin position="372"/>
        <end position="391"/>
    </location>
</feature>
<evidence type="ECO:0000313" key="4">
    <source>
        <dbReference type="Proteomes" id="UP001141422"/>
    </source>
</evidence>
<dbReference type="InterPro" id="IPR002491">
    <property type="entry name" value="ABC_transptr_periplasmic_BD"/>
</dbReference>
<feature type="domain" description="Fe/B12 periplasmic-binding" evidence="2">
    <location>
        <begin position="48"/>
        <end position="326"/>
    </location>
</feature>
<comment type="caution">
    <text evidence="3">The sequence shown here is derived from an EMBL/GenBank/DDBJ whole genome shotgun (WGS) entry which is preliminary data.</text>
</comment>
<proteinExistence type="predicted"/>
<evidence type="ECO:0000259" key="2">
    <source>
        <dbReference type="PROSITE" id="PS50983"/>
    </source>
</evidence>
<protein>
    <submittedName>
        <fullName evidence="3">ABC transporter substrate-binding protein</fullName>
    </submittedName>
</protein>
<name>A0ABT4IFD5_9EURY</name>
<accession>A0ABT4IFD5</accession>
<sequence>MTKFVEIFLVLALICVGCTAVCGAVSAEEMRTFVDDVGREITLPAAVDAVSPSGPLAQIVLYSLDPDLFVSIASEFSDLQKKYIDPRLLTLPVTGQFYGSKASTMNPESIMAMDKELNIDVVLDIGEAKETMKPDLDDISRKTNVTFAFITQNTLDDIPGSYLKLGALLSREEQGQRLSNYTSSLLAEFDAGMTKIGDNKKSLIYVTAIDGNSVSMVGQGSYHAEVIDYVGNNVVPPTVASGGSGDGYTMEDILQMNPDFIIVSSTTDHAYYKKIMSDPMWQSLPAVKNGNVYEAPNGPYNWMGGPPSVHRLLSLIWLGNLMYPDVFDYSIDSRVKEFYSLFFHYELTDADLNELMIYAKPNVFPVPPTTQAPVPIIGVLAGVAAAVAFAGRRL</sequence>
<dbReference type="Gene3D" id="1.20.58.2180">
    <property type="match status" value="1"/>
</dbReference>
<dbReference type="PANTHER" id="PTHR30535:SF34">
    <property type="entry name" value="MOLYBDATE-BINDING PROTEIN MOLA"/>
    <property type="match status" value="1"/>
</dbReference>
<dbReference type="SUPFAM" id="SSF53807">
    <property type="entry name" value="Helical backbone' metal receptor"/>
    <property type="match status" value="1"/>
</dbReference>
<keyword evidence="1" id="KW-0472">Membrane</keyword>
<dbReference type="Gene3D" id="3.40.50.1980">
    <property type="entry name" value="Nitrogenase molybdenum iron protein domain"/>
    <property type="match status" value="2"/>
</dbReference>
<dbReference type="PANTHER" id="PTHR30535">
    <property type="entry name" value="VITAMIN B12-BINDING PROTEIN"/>
    <property type="match status" value="1"/>
</dbReference>
<dbReference type="EMBL" id="JAPTGB010000002">
    <property type="protein sequence ID" value="MCZ0859848.1"/>
    <property type="molecule type" value="Genomic_DNA"/>
</dbReference>
<dbReference type="InterPro" id="IPR050902">
    <property type="entry name" value="ABC_Transporter_SBP"/>
</dbReference>
<gene>
    <name evidence="3" type="ORF">O0S10_01235</name>
</gene>
<dbReference type="RefSeq" id="WP_268924066.1">
    <property type="nucleotide sequence ID" value="NZ_JAPTGB010000002.1"/>
</dbReference>
<dbReference type="PROSITE" id="PS50983">
    <property type="entry name" value="FE_B12_PBP"/>
    <property type="match status" value="1"/>
</dbReference>
<keyword evidence="1" id="KW-0812">Transmembrane</keyword>
<evidence type="ECO:0000313" key="3">
    <source>
        <dbReference type="EMBL" id="MCZ0859848.1"/>
    </source>
</evidence>
<evidence type="ECO:0000256" key="1">
    <source>
        <dbReference type="SAM" id="Phobius"/>
    </source>
</evidence>
<dbReference type="Proteomes" id="UP001141422">
    <property type="component" value="Unassembled WGS sequence"/>
</dbReference>
<reference evidence="3" key="1">
    <citation type="submission" date="2022-12" db="EMBL/GenBank/DDBJ databases">
        <title>Isolation and characterisation of novel Methanocorpusculum spp. from native Australian herbivores indicates the genus is ancestrally host-associated.</title>
        <authorList>
            <person name="Volmer J.G."/>
            <person name="Soo R.M."/>
            <person name="Evans P.N."/>
            <person name="Hoedt E.C."/>
            <person name="Astorga Alsina A.L."/>
            <person name="Woodcroft B.J."/>
            <person name="Tyson G.W."/>
            <person name="Hugenholtz P."/>
            <person name="Morrison M."/>
        </authorList>
    </citation>
    <scope>NUCLEOTIDE SEQUENCE</scope>
    <source>
        <strain evidence="3">MG</strain>
    </source>
</reference>
<keyword evidence="1" id="KW-1133">Transmembrane helix</keyword>